<keyword evidence="3" id="KW-1185">Reference proteome</keyword>
<evidence type="ECO:0008006" key="4">
    <source>
        <dbReference type="Google" id="ProtNLM"/>
    </source>
</evidence>
<evidence type="ECO:0000256" key="1">
    <source>
        <dbReference type="SAM" id="MobiDB-lite"/>
    </source>
</evidence>
<proteinExistence type="predicted"/>
<dbReference type="EMBL" id="JAMZMK010010861">
    <property type="protein sequence ID" value="KAI7730002.1"/>
    <property type="molecule type" value="Genomic_DNA"/>
</dbReference>
<feature type="region of interest" description="Disordered" evidence="1">
    <location>
        <begin position="345"/>
        <end position="371"/>
    </location>
</feature>
<accession>A0AAD5G6A6</accession>
<name>A0AAD5G6A6_AMBAR</name>
<feature type="non-terminal residue" evidence="2">
    <location>
        <position position="1"/>
    </location>
</feature>
<dbReference type="Gene3D" id="3.40.395.10">
    <property type="entry name" value="Adenoviral Proteinase, Chain A"/>
    <property type="match status" value="1"/>
</dbReference>
<organism evidence="2 3">
    <name type="scientific">Ambrosia artemisiifolia</name>
    <name type="common">Common ragweed</name>
    <dbReference type="NCBI Taxonomy" id="4212"/>
    <lineage>
        <taxon>Eukaryota</taxon>
        <taxon>Viridiplantae</taxon>
        <taxon>Streptophyta</taxon>
        <taxon>Embryophyta</taxon>
        <taxon>Tracheophyta</taxon>
        <taxon>Spermatophyta</taxon>
        <taxon>Magnoliopsida</taxon>
        <taxon>eudicotyledons</taxon>
        <taxon>Gunneridae</taxon>
        <taxon>Pentapetalae</taxon>
        <taxon>asterids</taxon>
        <taxon>campanulids</taxon>
        <taxon>Asterales</taxon>
        <taxon>Asteraceae</taxon>
        <taxon>Asteroideae</taxon>
        <taxon>Heliantheae alliance</taxon>
        <taxon>Heliantheae</taxon>
        <taxon>Ambrosia</taxon>
    </lineage>
</organism>
<gene>
    <name evidence="2" type="ORF">M8C21_024636</name>
</gene>
<evidence type="ECO:0000313" key="3">
    <source>
        <dbReference type="Proteomes" id="UP001206925"/>
    </source>
</evidence>
<reference evidence="2" key="1">
    <citation type="submission" date="2022-06" db="EMBL/GenBank/DDBJ databases">
        <title>Uncovering the hologenomic basis of an extraordinary plant invasion.</title>
        <authorList>
            <person name="Bieker V.C."/>
            <person name="Martin M.D."/>
            <person name="Gilbert T."/>
            <person name="Hodgins K."/>
            <person name="Battlay P."/>
            <person name="Petersen B."/>
            <person name="Wilson J."/>
        </authorList>
    </citation>
    <scope>NUCLEOTIDE SEQUENCE</scope>
    <source>
        <strain evidence="2">AA19_3_7</strain>
        <tissue evidence="2">Leaf</tissue>
    </source>
</reference>
<sequence length="839" mass="95611">EKERNLVKERIRNEGVAKKGVKAEKGKRKVNKDDLRENVKRCRKTKARSQDVVRVRTSPNKLYEAVDTDKMRININKGYLDVNIESIRMLLGVPSGGVELSLVAKPDGRNPILVDWKKRYPGATVSREQLLSKIIEDDTKDELMFKLDFVLLFISTMVTYNRNGTCMYTLLDWLHLDKEIKDHDWCKFIFDNIKCCKDVWEPNSPDYYINGLFIVLTTDLLYLDRVACEGVKIERSVAPISYWTKTLLSKRETMETSKGEFGMGDIRELCADVRDYDIETDEEVDEIMKEENVCVNKSLEGKLEFTIVDAMNDFPNNKELAPFIEKCRSLFSNFVVVGSQSINLGKQTGSTRHDTQREGGNAKGKGTSDLEQGNIGVQRTKLFDTPLGTNKRNLFSLADVFSSKDRAPVGKVFAVEKEPPPFETPIRKNSGSNVSERSENEMLLLKHLVVTAQKYGYTEKEVVIKRTEDIPSFSLGLTQEFPIAQEWADRVVRDARPGMEPTAYVRRGKRQIKPSVPGCSPYYIRAVDLEKNLNTEEKVLWNYLIEGVVDKGVQHKGKVLEANVKGKQADAGAKTIAEHNLIKRTMQGDIFVKKNGATLNHYLLIDVMPGQELNAGIVNCFACVLNADESKRRPGSLARLFCSTESVDMLNNESYDDGVRMGKFKENLLVCLEGNEDGLLLQDYGVKLHRLKNVAIVVIDNMDPSVSPITLMDNEQFRLKTTLYKVKDVVAKYLMAIGHPNIYKIVATVPYRLELSYATVDNVKDCGVFLMRHMETWMGITEERWHCGFPNDKKKQKTKLSLLRKRYAARIMSSDANVERDRIFEEAYELEKLKKMKII</sequence>
<dbReference type="PANTHER" id="PTHR34835">
    <property type="entry name" value="OS07G0283600 PROTEIN-RELATED"/>
    <property type="match status" value="1"/>
</dbReference>
<comment type="caution">
    <text evidence="2">The sequence shown here is derived from an EMBL/GenBank/DDBJ whole genome shotgun (WGS) entry which is preliminary data.</text>
</comment>
<evidence type="ECO:0000313" key="2">
    <source>
        <dbReference type="EMBL" id="KAI7730002.1"/>
    </source>
</evidence>
<protein>
    <recommendedName>
        <fullName evidence="4">Ubiquitin-like protease family profile domain-containing protein</fullName>
    </recommendedName>
</protein>
<dbReference type="AlphaFoldDB" id="A0AAD5G6A6"/>
<dbReference type="PANTHER" id="PTHR34835:SF90">
    <property type="entry name" value="AMINOTRANSFERASE-LIKE PLANT MOBILE DOMAIN-CONTAINING PROTEIN"/>
    <property type="match status" value="1"/>
</dbReference>
<dbReference type="Proteomes" id="UP001206925">
    <property type="component" value="Unassembled WGS sequence"/>
</dbReference>